<name>A0A653E523_9PSED</name>
<gene>
    <name evidence="2" type="ORF">PMYSY11_2090</name>
</gene>
<keyword evidence="1" id="KW-0812">Transmembrane</keyword>
<feature type="transmembrane region" description="Helical" evidence="1">
    <location>
        <begin position="121"/>
        <end position="144"/>
    </location>
</feature>
<dbReference type="RefSeq" id="WP_150548203.1">
    <property type="nucleotide sequence ID" value="NZ_LR215729.2"/>
</dbReference>
<feature type="transmembrane region" description="Helical" evidence="1">
    <location>
        <begin position="40"/>
        <end position="64"/>
    </location>
</feature>
<dbReference type="EMBL" id="LR215729">
    <property type="protein sequence ID" value="VEV97136.1"/>
    <property type="molecule type" value="Genomic_DNA"/>
</dbReference>
<keyword evidence="1" id="KW-1133">Transmembrane helix</keyword>
<accession>A0A653E523</accession>
<organism evidence="2">
    <name type="scientific">Pseudomonas marincola</name>
    <dbReference type="NCBI Taxonomy" id="437900"/>
    <lineage>
        <taxon>Bacteria</taxon>
        <taxon>Pseudomonadati</taxon>
        <taxon>Pseudomonadota</taxon>
        <taxon>Gammaproteobacteria</taxon>
        <taxon>Pseudomonadales</taxon>
        <taxon>Pseudomonadaceae</taxon>
        <taxon>Pseudomonas</taxon>
    </lineage>
</organism>
<feature type="transmembrane region" description="Helical" evidence="1">
    <location>
        <begin position="6"/>
        <end position="28"/>
    </location>
</feature>
<evidence type="ECO:0008006" key="3">
    <source>
        <dbReference type="Google" id="ProtNLM"/>
    </source>
</evidence>
<dbReference type="InterPro" id="IPR018706">
    <property type="entry name" value="DUF2214_membrane"/>
</dbReference>
<protein>
    <recommendedName>
        <fullName evidence="3">DUF2214 domain-containing protein</fullName>
    </recommendedName>
</protein>
<feature type="transmembrane region" description="Helical" evidence="1">
    <location>
        <begin position="76"/>
        <end position="100"/>
    </location>
</feature>
<keyword evidence="1" id="KW-0472">Membrane</keyword>
<evidence type="ECO:0000256" key="1">
    <source>
        <dbReference type="SAM" id="Phobius"/>
    </source>
</evidence>
<sequence>MAAAIAAYLHYLSIFGLFALLSIEHVLFKRPLDLQRAKTLIITDLAYGLCAALVLITGAARVMWFGKGWEYYLYNGVFHIKLGLFLLVGLLSILPTFVFINWRNSVNAGEVPDVSEHKGKLVIMTIRLELLILLILPLLASLMARGFGAGA</sequence>
<dbReference type="AlphaFoldDB" id="A0A653E523"/>
<proteinExistence type="predicted"/>
<evidence type="ECO:0000313" key="2">
    <source>
        <dbReference type="EMBL" id="VEV97136.1"/>
    </source>
</evidence>
<reference evidence="2" key="1">
    <citation type="submission" date="2019-02" db="EMBL/GenBank/DDBJ databases">
        <authorList>
            <consortium name="Genoscope - CEA"/>
            <person name="William W."/>
        </authorList>
    </citation>
    <scope>NUCLEOTIDE SEQUENCE [LARGE SCALE GENOMIC DNA]</scope>
    <source>
        <strain evidence="2">YSy11</strain>
    </source>
</reference>
<dbReference type="Pfam" id="PF09980">
    <property type="entry name" value="DUF2214"/>
    <property type="match status" value="1"/>
</dbReference>